<keyword evidence="2" id="KW-1185">Reference proteome</keyword>
<evidence type="ECO:0000313" key="1">
    <source>
        <dbReference type="EMBL" id="GME70130.1"/>
    </source>
</evidence>
<accession>A0ACB5SQU5</accession>
<organism evidence="1 2">
    <name type="scientific">Ambrosiozyma monospora</name>
    <name type="common">Yeast</name>
    <name type="synonym">Endomycopsis monosporus</name>
    <dbReference type="NCBI Taxonomy" id="43982"/>
    <lineage>
        <taxon>Eukaryota</taxon>
        <taxon>Fungi</taxon>
        <taxon>Dikarya</taxon>
        <taxon>Ascomycota</taxon>
        <taxon>Saccharomycotina</taxon>
        <taxon>Pichiomycetes</taxon>
        <taxon>Pichiales</taxon>
        <taxon>Pichiaceae</taxon>
        <taxon>Ambrosiozyma</taxon>
    </lineage>
</organism>
<dbReference type="Proteomes" id="UP001165064">
    <property type="component" value="Unassembled WGS sequence"/>
</dbReference>
<reference evidence="1" key="1">
    <citation type="submission" date="2023-04" db="EMBL/GenBank/DDBJ databases">
        <title>Ambrosiozyma monospora NBRC 10751.</title>
        <authorList>
            <person name="Ichikawa N."/>
            <person name="Sato H."/>
            <person name="Tonouchi N."/>
        </authorList>
    </citation>
    <scope>NUCLEOTIDE SEQUENCE</scope>
    <source>
        <strain evidence="1">NBRC 10751</strain>
    </source>
</reference>
<gene>
    <name evidence="1" type="ORF">Amon02_000004300</name>
</gene>
<dbReference type="EMBL" id="BSXS01000002">
    <property type="protein sequence ID" value="GME70130.1"/>
    <property type="molecule type" value="Genomic_DNA"/>
</dbReference>
<name>A0ACB5SQU5_AMBMO</name>
<comment type="caution">
    <text evidence="1">The sequence shown here is derived from an EMBL/GenBank/DDBJ whole genome shotgun (WGS) entry which is preliminary data.</text>
</comment>
<sequence length="481" mass="53280">MSSSTCSFLTDSSTPSSPISSSYRKDHQQQQYLEPFPSPSQQQQKLEPLPVLERLSPTPDSSIENLPEAISSTLQERVDTSEANEKDNLVIRWFGNKKLQFNSVVLLYLIAGLLNATGLLFTKLLLRGSSTENKNDTVVGPSPPGNKASDGGSQGLQIYQIVFIKSLLTLIFSLLYMLTIQSVPDLPFGPNKYRKCIWLGVVGGTFATIAQITALVKISVSDAITISFLNVICITSIVGAFLFFMPGVKIYKFEIWLGVLATAAVVTLLGKGDGDRSKSCLFALCATFGSSISYCSIKKVGFHANQVLFILFYSVFTCVVSASLGFATFFSVNDDNHRDFLSFDLSSEQYGYLFALGLTEFLMFYMTNVAIQREKKFSKNIGFMFYSSLVFGLGFDWLVLNDVPRGGLRIMGQTVLIGCVLCVLIFKPSYVEEEEQVPEQYEYRISSSECGSFKDDEALVADFSIELEDQNNNNQPQNTQH</sequence>
<evidence type="ECO:0000313" key="2">
    <source>
        <dbReference type="Proteomes" id="UP001165064"/>
    </source>
</evidence>
<protein>
    <submittedName>
        <fullName evidence="1">Unnamed protein product</fullName>
    </submittedName>
</protein>
<proteinExistence type="predicted"/>